<protein>
    <submittedName>
        <fullName evidence="4">Type I restriction-modification system, specificity subunit</fullName>
    </submittedName>
</protein>
<evidence type="ECO:0000313" key="5">
    <source>
        <dbReference type="Proteomes" id="UP000001727"/>
    </source>
</evidence>
<dbReference type="Proteomes" id="UP000001727">
    <property type="component" value="Chromosome"/>
</dbReference>
<dbReference type="AlphaFoldDB" id="B1VGZ6"/>
<reference evidence="4 5" key="1">
    <citation type="journal article" date="2008" name="J. Biotechnol.">
        <title>The lifestyle of Corynebacterium urealyticum derived from its complete genome sequence established by pyrosequencing.</title>
        <authorList>
            <person name="Tauch A."/>
            <person name="Trost E."/>
            <person name="Tilker A."/>
            <person name="Ludewig U."/>
            <person name="Schneiker S."/>
            <person name="Goesmann A."/>
            <person name="Arnold W."/>
            <person name="Bekel T."/>
            <person name="Brinkrolf K."/>
            <person name="Brune I."/>
            <person name="Goetker S."/>
            <person name="Kalinowski J."/>
            <person name="Kamp P.-B."/>
            <person name="Lobo F.P."/>
            <person name="Viehoever P."/>
            <person name="Weisshaar B."/>
            <person name="Soriano F."/>
            <person name="Droege M."/>
            <person name="Puehler A."/>
        </authorList>
    </citation>
    <scope>NUCLEOTIDE SEQUENCE [LARGE SCALE GENOMIC DNA]</scope>
    <source>
        <strain evidence="5">ATCC 43042 / DSM 7109</strain>
    </source>
</reference>
<dbReference type="REBASE" id="17669">
    <property type="entry name" value="S.CurORF1078P"/>
</dbReference>
<dbReference type="GO" id="GO:0003677">
    <property type="term" value="F:DNA binding"/>
    <property type="evidence" value="ECO:0007669"/>
    <property type="project" value="UniProtKB-KW"/>
</dbReference>
<evidence type="ECO:0000256" key="2">
    <source>
        <dbReference type="ARBA" id="ARBA00023125"/>
    </source>
</evidence>
<dbReference type="HOGENOM" id="CLU_021095_1_1_11"/>
<evidence type="ECO:0000256" key="1">
    <source>
        <dbReference type="ARBA" id="ARBA00022747"/>
    </source>
</evidence>
<dbReference type="InterPro" id="IPR044946">
    <property type="entry name" value="Restrct_endonuc_typeI_TRD_sf"/>
</dbReference>
<keyword evidence="5" id="KW-1185">Reference proteome</keyword>
<accession>B1VGZ6</accession>
<dbReference type="STRING" id="504474.cu1077"/>
<keyword evidence="3" id="KW-0175">Coiled coil</keyword>
<sequence>MIDSHFPLAPFWALSSLVNEVSTPQGELVSLDRIEGKTGRLLQGGGESNANGRHFRKDDVLFGKLRPYLAKYWLADRPGTAQGDIHVYRPTLRTDPRFLAYIVGSDYFTGLANTSSTGSKMPRVEWPKVAQFRVPFPPRRTQRAIADYLDRETAEIDAMTADLDKMEALLTERRAEILRSWFGEQLNNPRAPLATIAELYIGKMEQPRQKSADEIYAPFFHSANIRPGGMIDLECSVKHMWFRPDELDHMLLRKGDVVVVEGGAAGRPGYIAKSVDGWGIQKSVIRARPFEDKVIGKYLFYALTFAFEDGQFDLQASLATLAHFPAEKAARFRVPVRSLADQELVVARLDRDLSSLSDMLADITALRDLLAERRAALIAAAVTGQIDIPTAEEPTHA</sequence>
<dbReference type="SUPFAM" id="SSF116734">
    <property type="entry name" value="DNA methylase specificity domain"/>
    <property type="match status" value="2"/>
</dbReference>
<evidence type="ECO:0000256" key="3">
    <source>
        <dbReference type="SAM" id="Coils"/>
    </source>
</evidence>
<keyword evidence="1" id="KW-0680">Restriction system</keyword>
<gene>
    <name evidence="4" type="primary">hsdS3</name>
    <name evidence="4" type="ordered locus">cu1077</name>
</gene>
<proteinExistence type="predicted"/>
<dbReference type="GO" id="GO:0009307">
    <property type="term" value="P:DNA restriction-modification system"/>
    <property type="evidence" value="ECO:0007669"/>
    <property type="project" value="UniProtKB-KW"/>
</dbReference>
<dbReference type="eggNOG" id="COG0732">
    <property type="taxonomic scope" value="Bacteria"/>
</dbReference>
<dbReference type="InterPro" id="IPR051212">
    <property type="entry name" value="Type-I_RE_S_subunit"/>
</dbReference>
<dbReference type="GeneID" id="60603855"/>
<keyword evidence="2" id="KW-0238">DNA-binding</keyword>
<dbReference type="PANTHER" id="PTHR43140">
    <property type="entry name" value="TYPE-1 RESTRICTION ENZYME ECOKI SPECIFICITY PROTEIN"/>
    <property type="match status" value="1"/>
</dbReference>
<organism evidence="4 5">
    <name type="scientific">Corynebacterium urealyticum (strain ATCC 43042 / DSM 7109)</name>
    <dbReference type="NCBI Taxonomy" id="504474"/>
    <lineage>
        <taxon>Bacteria</taxon>
        <taxon>Bacillati</taxon>
        <taxon>Actinomycetota</taxon>
        <taxon>Actinomycetes</taxon>
        <taxon>Mycobacteriales</taxon>
        <taxon>Corynebacteriaceae</taxon>
        <taxon>Corynebacterium</taxon>
    </lineage>
</organism>
<feature type="coiled-coil region" evidence="3">
    <location>
        <begin position="149"/>
        <end position="176"/>
    </location>
</feature>
<dbReference type="PANTHER" id="PTHR43140:SF1">
    <property type="entry name" value="TYPE I RESTRICTION ENZYME ECOKI SPECIFICITY SUBUNIT"/>
    <property type="match status" value="1"/>
</dbReference>
<dbReference type="RefSeq" id="WP_012360325.1">
    <property type="nucleotide sequence ID" value="NC_010545.1"/>
</dbReference>
<name>B1VGZ6_CORU7</name>
<dbReference type="EMBL" id="AM942444">
    <property type="protein sequence ID" value="CAQ05037.1"/>
    <property type="molecule type" value="Genomic_DNA"/>
</dbReference>
<dbReference type="Gene3D" id="3.90.220.20">
    <property type="entry name" value="DNA methylase specificity domains"/>
    <property type="match status" value="2"/>
</dbReference>
<dbReference type="KEGG" id="cur:cu1077"/>
<evidence type="ECO:0000313" key="4">
    <source>
        <dbReference type="EMBL" id="CAQ05037.1"/>
    </source>
</evidence>